<dbReference type="EMBL" id="ML180736">
    <property type="protein sequence ID" value="THU76730.1"/>
    <property type="molecule type" value="Genomic_DNA"/>
</dbReference>
<name>A0A4S8KME7_DENBC</name>
<dbReference type="Proteomes" id="UP000297245">
    <property type="component" value="Unassembled WGS sequence"/>
</dbReference>
<keyword evidence="2" id="KW-0456">Lyase</keyword>
<evidence type="ECO:0000256" key="1">
    <source>
        <dbReference type="ARBA" id="ARBA00007946"/>
    </source>
</evidence>
<evidence type="ECO:0000313" key="3">
    <source>
        <dbReference type="EMBL" id="THU76730.1"/>
    </source>
</evidence>
<proteinExistence type="inferred from homology"/>
<comment type="similarity">
    <text evidence="1">Belongs to the trichodiene synthase family.</text>
</comment>
<keyword evidence="4" id="KW-1185">Reference proteome</keyword>
<dbReference type="OrthoDB" id="2998174at2759"/>
<reference evidence="3 4" key="1">
    <citation type="journal article" date="2019" name="Nat. Ecol. Evol.">
        <title>Megaphylogeny resolves global patterns of mushroom evolution.</title>
        <authorList>
            <person name="Varga T."/>
            <person name="Krizsan K."/>
            <person name="Foldi C."/>
            <person name="Dima B."/>
            <person name="Sanchez-Garcia M."/>
            <person name="Sanchez-Ramirez S."/>
            <person name="Szollosi G.J."/>
            <person name="Szarkandi J.G."/>
            <person name="Papp V."/>
            <person name="Albert L."/>
            <person name="Andreopoulos W."/>
            <person name="Angelini C."/>
            <person name="Antonin V."/>
            <person name="Barry K.W."/>
            <person name="Bougher N.L."/>
            <person name="Buchanan P."/>
            <person name="Buyck B."/>
            <person name="Bense V."/>
            <person name="Catcheside P."/>
            <person name="Chovatia M."/>
            <person name="Cooper J."/>
            <person name="Damon W."/>
            <person name="Desjardin D."/>
            <person name="Finy P."/>
            <person name="Geml J."/>
            <person name="Haridas S."/>
            <person name="Hughes K."/>
            <person name="Justo A."/>
            <person name="Karasinski D."/>
            <person name="Kautmanova I."/>
            <person name="Kiss B."/>
            <person name="Kocsube S."/>
            <person name="Kotiranta H."/>
            <person name="LaButti K.M."/>
            <person name="Lechner B.E."/>
            <person name="Liimatainen K."/>
            <person name="Lipzen A."/>
            <person name="Lukacs Z."/>
            <person name="Mihaltcheva S."/>
            <person name="Morgado L.N."/>
            <person name="Niskanen T."/>
            <person name="Noordeloos M.E."/>
            <person name="Ohm R.A."/>
            <person name="Ortiz-Santana B."/>
            <person name="Ovrebo C."/>
            <person name="Racz N."/>
            <person name="Riley R."/>
            <person name="Savchenko A."/>
            <person name="Shiryaev A."/>
            <person name="Soop K."/>
            <person name="Spirin V."/>
            <person name="Szebenyi C."/>
            <person name="Tomsovsky M."/>
            <person name="Tulloss R.E."/>
            <person name="Uehling J."/>
            <person name="Grigoriev I.V."/>
            <person name="Vagvolgyi C."/>
            <person name="Papp T."/>
            <person name="Martin F.M."/>
            <person name="Miettinen O."/>
            <person name="Hibbett D.S."/>
            <person name="Nagy L.G."/>
        </authorList>
    </citation>
    <scope>NUCLEOTIDE SEQUENCE [LARGE SCALE GENOMIC DNA]</scope>
    <source>
        <strain evidence="3 4">CBS 962.96</strain>
    </source>
</reference>
<dbReference type="Gene3D" id="1.10.600.10">
    <property type="entry name" value="Farnesyl Diphosphate Synthase"/>
    <property type="match status" value="1"/>
</dbReference>
<protein>
    <submittedName>
        <fullName evidence="3">Terpenoid synthase</fullName>
    </submittedName>
</protein>
<accession>A0A4S8KME7</accession>
<dbReference type="InterPro" id="IPR008949">
    <property type="entry name" value="Isoprenoid_synthase_dom_sf"/>
</dbReference>
<dbReference type="GO" id="GO:0016838">
    <property type="term" value="F:carbon-oxygen lyase activity, acting on phosphates"/>
    <property type="evidence" value="ECO:0007669"/>
    <property type="project" value="InterPro"/>
</dbReference>
<organism evidence="3 4">
    <name type="scientific">Dendrothele bispora (strain CBS 962.96)</name>
    <dbReference type="NCBI Taxonomy" id="1314807"/>
    <lineage>
        <taxon>Eukaryota</taxon>
        <taxon>Fungi</taxon>
        <taxon>Dikarya</taxon>
        <taxon>Basidiomycota</taxon>
        <taxon>Agaricomycotina</taxon>
        <taxon>Agaricomycetes</taxon>
        <taxon>Agaricomycetidae</taxon>
        <taxon>Agaricales</taxon>
        <taxon>Agaricales incertae sedis</taxon>
        <taxon>Dendrothele</taxon>
    </lineage>
</organism>
<dbReference type="SUPFAM" id="SSF48576">
    <property type="entry name" value="Terpenoid synthases"/>
    <property type="match status" value="1"/>
</dbReference>
<sequence length="314" mass="35429">MFPTNPSTKQATQTSLLEVLQSFLTRCSFKVPHSPFDTTFYVLAVQESERRGVTAGCKGADKYFNSSLKTGVSIATMSYNHIENRSIQMLVCLFTAGATYIDDTNAADPEDRRNVEKFSERFITGEVQPDPFHALFAGVMRDMYNHFGRIAANSIVSAGLNFCNSVLLEICSKELNIVSTEPEYALFYRNMSGAPDAYTFFIFPPTMPISIYIQAFPDIIKIVNHANDILSFYKEETTGDEVNCVSLTAMSRRISKLEALGILIDECVAAHQNVVKIITPSKEALKIYHKWMQGYLAFHVYAERYRLNELGFWC</sequence>
<dbReference type="SFLD" id="SFLDS00005">
    <property type="entry name" value="Isoprenoid_Synthase_Type_I"/>
    <property type="match status" value="1"/>
</dbReference>
<evidence type="ECO:0000256" key="2">
    <source>
        <dbReference type="ARBA" id="ARBA00023239"/>
    </source>
</evidence>
<dbReference type="InterPro" id="IPR024652">
    <property type="entry name" value="Trichodiene_synth"/>
</dbReference>
<dbReference type="AlphaFoldDB" id="A0A4S8KME7"/>
<dbReference type="SFLD" id="SFLDG01021">
    <property type="entry name" value="Trichodiene_Synthase_Like"/>
    <property type="match status" value="1"/>
</dbReference>
<evidence type="ECO:0000313" key="4">
    <source>
        <dbReference type="Proteomes" id="UP000297245"/>
    </source>
</evidence>
<gene>
    <name evidence="3" type="ORF">K435DRAFT_878794</name>
</gene>
<dbReference type="Pfam" id="PF06330">
    <property type="entry name" value="TRI5"/>
    <property type="match status" value="1"/>
</dbReference>